<organism evidence="2 3">
    <name type="scientific">Trichinella pseudospiralis</name>
    <name type="common">Parasitic roundworm</name>
    <dbReference type="NCBI Taxonomy" id="6337"/>
    <lineage>
        <taxon>Eukaryota</taxon>
        <taxon>Metazoa</taxon>
        <taxon>Ecdysozoa</taxon>
        <taxon>Nematoda</taxon>
        <taxon>Enoplea</taxon>
        <taxon>Dorylaimia</taxon>
        <taxon>Trichinellida</taxon>
        <taxon>Trichinellidae</taxon>
        <taxon>Trichinella</taxon>
    </lineage>
</organism>
<proteinExistence type="predicted"/>
<evidence type="ECO:0000313" key="2">
    <source>
        <dbReference type="EMBL" id="KRZ26766.1"/>
    </source>
</evidence>
<dbReference type="Proteomes" id="UP000054805">
    <property type="component" value="Unassembled WGS sequence"/>
</dbReference>
<name>A0A0V1IVD6_TRIPS</name>
<accession>A0A0V1IVD6</accession>
<gene>
    <name evidence="2" type="ORF">T4B_15014</name>
</gene>
<feature type="transmembrane region" description="Helical" evidence="1">
    <location>
        <begin position="16"/>
        <end position="35"/>
    </location>
</feature>
<keyword evidence="3" id="KW-1185">Reference proteome</keyword>
<sequence>MLMLMFKFREKSTNPWSFMATLQSVPLWIWLSFILSRMFYHKQQSKLLRIIIAGAMLNLGFGLFLPVNEKSHFKNASQTIRRSESSLTTVVLLHHLPYLLHAIEIDFNNIQFFFLVSSETTRQGFSFSLKAQAIVVVVVFVKIGLKVDLQAICELNAGL</sequence>
<comment type="caution">
    <text evidence="2">The sequence shown here is derived from an EMBL/GenBank/DDBJ whole genome shotgun (WGS) entry which is preliminary data.</text>
</comment>
<keyword evidence="1" id="KW-0812">Transmembrane</keyword>
<feature type="transmembrane region" description="Helical" evidence="1">
    <location>
        <begin position="47"/>
        <end position="67"/>
    </location>
</feature>
<reference evidence="2 3" key="1">
    <citation type="submission" date="2015-01" db="EMBL/GenBank/DDBJ databases">
        <title>Evolution of Trichinella species and genotypes.</title>
        <authorList>
            <person name="Korhonen P.K."/>
            <person name="Edoardo P."/>
            <person name="Giuseppe L.R."/>
            <person name="Gasser R.B."/>
        </authorList>
    </citation>
    <scope>NUCLEOTIDE SEQUENCE [LARGE SCALE GENOMIC DNA]</scope>
    <source>
        <strain evidence="2">ISS588</strain>
    </source>
</reference>
<dbReference type="AlphaFoldDB" id="A0A0V1IVD6"/>
<protein>
    <submittedName>
        <fullName evidence="2">Uncharacterized protein</fullName>
    </submittedName>
</protein>
<evidence type="ECO:0000256" key="1">
    <source>
        <dbReference type="SAM" id="Phobius"/>
    </source>
</evidence>
<evidence type="ECO:0000313" key="3">
    <source>
        <dbReference type="Proteomes" id="UP000054805"/>
    </source>
</evidence>
<dbReference type="EMBL" id="JYDS01000080">
    <property type="protein sequence ID" value="KRZ26766.1"/>
    <property type="molecule type" value="Genomic_DNA"/>
</dbReference>
<keyword evidence="1" id="KW-1133">Transmembrane helix</keyword>
<keyword evidence="1" id="KW-0472">Membrane</keyword>